<dbReference type="PROSITE" id="PS50041">
    <property type="entry name" value="C_TYPE_LECTIN_2"/>
    <property type="match status" value="1"/>
</dbReference>
<dbReference type="InterPro" id="IPR016186">
    <property type="entry name" value="C-type_lectin-like/link_sf"/>
</dbReference>
<evidence type="ECO:0000256" key="2">
    <source>
        <dbReference type="ARBA" id="ARBA00022734"/>
    </source>
</evidence>
<name>A0A8C8RIC5_9SAUR</name>
<feature type="region of interest" description="Disordered" evidence="3">
    <location>
        <begin position="1"/>
        <end position="31"/>
    </location>
</feature>
<evidence type="ECO:0000256" key="3">
    <source>
        <dbReference type="SAM" id="MobiDB-lite"/>
    </source>
</evidence>
<dbReference type="SUPFAM" id="SSF56436">
    <property type="entry name" value="C-type lectin-like"/>
    <property type="match status" value="1"/>
</dbReference>
<reference evidence="5" key="2">
    <citation type="submission" date="2025-09" db="UniProtKB">
        <authorList>
            <consortium name="Ensembl"/>
        </authorList>
    </citation>
    <scope>IDENTIFICATION</scope>
</reference>
<dbReference type="PANTHER" id="PTHR45710">
    <property type="entry name" value="C-TYPE LECTIN DOMAIN-CONTAINING PROTEIN 180"/>
    <property type="match status" value="1"/>
</dbReference>
<keyword evidence="2" id="KW-0430">Lectin</keyword>
<dbReference type="PANTHER" id="PTHR45710:SF35">
    <property type="entry name" value="C-TYPE LECTIN DOMAIN FAMILY 2 MEMBER D"/>
    <property type="match status" value="1"/>
</dbReference>
<evidence type="ECO:0000313" key="5">
    <source>
        <dbReference type="Ensembl" id="ENSPCEP00000006111.1"/>
    </source>
</evidence>
<proteinExistence type="predicted"/>
<accession>A0A8C8RIC5</accession>
<organism evidence="5 6">
    <name type="scientific">Pelusios castaneus</name>
    <name type="common">West African mud turtle</name>
    <dbReference type="NCBI Taxonomy" id="367368"/>
    <lineage>
        <taxon>Eukaryota</taxon>
        <taxon>Metazoa</taxon>
        <taxon>Chordata</taxon>
        <taxon>Craniata</taxon>
        <taxon>Vertebrata</taxon>
        <taxon>Euteleostomi</taxon>
        <taxon>Archelosauria</taxon>
        <taxon>Testudinata</taxon>
        <taxon>Testudines</taxon>
        <taxon>Pleurodira</taxon>
        <taxon>Pelomedusidae</taxon>
        <taxon>Pelusios</taxon>
    </lineage>
</organism>
<evidence type="ECO:0000259" key="4">
    <source>
        <dbReference type="PROSITE" id="PS50041"/>
    </source>
</evidence>
<dbReference type="Ensembl" id="ENSPCET00000006337.1">
    <property type="protein sequence ID" value="ENSPCEP00000006111.1"/>
    <property type="gene ID" value="ENSPCEG00000004902.1"/>
</dbReference>
<dbReference type="InterPro" id="IPR050828">
    <property type="entry name" value="C-type_lectin/matrix_domain"/>
</dbReference>
<feature type="domain" description="C-type lectin" evidence="4">
    <location>
        <begin position="73"/>
        <end position="176"/>
    </location>
</feature>
<evidence type="ECO:0000313" key="6">
    <source>
        <dbReference type="Proteomes" id="UP000694393"/>
    </source>
</evidence>
<dbReference type="Gene3D" id="3.10.100.10">
    <property type="entry name" value="Mannose-Binding Protein A, subunit A"/>
    <property type="match status" value="1"/>
</dbReference>
<dbReference type="InterPro" id="IPR016187">
    <property type="entry name" value="CTDL_fold"/>
</dbReference>
<dbReference type="Pfam" id="PF00059">
    <property type="entry name" value="Lectin_C"/>
    <property type="match status" value="1"/>
</dbReference>
<sequence length="187" mass="20609">METNGNIKQKVNTHCSRLKKPLSPPSPSRLSQSCGKGYISYSAAFSSSAKKSDPCPADRLSLTAACLDGWVGYLGKCYYFSEAEADWAASQSHCSALNASLAGIDSRQEMDFLVRYKGLFDYWIGLHRELGQPWKWTNGTEFNHWFPVAGGEKCAFMNQNDISSSSCTREGHWICSKAVVKMGGKGK</sequence>
<dbReference type="GO" id="GO:0030246">
    <property type="term" value="F:carbohydrate binding"/>
    <property type="evidence" value="ECO:0007669"/>
    <property type="project" value="UniProtKB-KW"/>
</dbReference>
<reference evidence="5" key="1">
    <citation type="submission" date="2025-08" db="UniProtKB">
        <authorList>
            <consortium name="Ensembl"/>
        </authorList>
    </citation>
    <scope>IDENTIFICATION</scope>
</reference>
<dbReference type="Proteomes" id="UP000694393">
    <property type="component" value="Unplaced"/>
</dbReference>
<dbReference type="InterPro" id="IPR001304">
    <property type="entry name" value="C-type_lectin-like"/>
</dbReference>
<feature type="compositionally biased region" description="Polar residues" evidence="3">
    <location>
        <begin position="1"/>
        <end position="15"/>
    </location>
</feature>
<dbReference type="SMART" id="SM00034">
    <property type="entry name" value="CLECT"/>
    <property type="match status" value="1"/>
</dbReference>
<dbReference type="CDD" id="cd03593">
    <property type="entry name" value="CLECT_NK_receptors_like"/>
    <property type="match status" value="1"/>
</dbReference>
<dbReference type="InterPro" id="IPR033992">
    <property type="entry name" value="NKR-like_CTLD"/>
</dbReference>
<evidence type="ECO:0000256" key="1">
    <source>
        <dbReference type="ARBA" id="ARBA00004401"/>
    </source>
</evidence>
<dbReference type="AlphaFoldDB" id="A0A8C8RIC5"/>
<comment type="subcellular location">
    <subcellularLocation>
        <location evidence="1">Cell membrane</location>
        <topology evidence="1">Single-pass type II membrane protein</topology>
    </subcellularLocation>
</comment>
<dbReference type="GO" id="GO:0005886">
    <property type="term" value="C:plasma membrane"/>
    <property type="evidence" value="ECO:0007669"/>
    <property type="project" value="UniProtKB-SubCell"/>
</dbReference>
<protein>
    <recommendedName>
        <fullName evidence="4">C-type lectin domain-containing protein</fullName>
    </recommendedName>
</protein>
<keyword evidence="6" id="KW-1185">Reference proteome</keyword>